<feature type="domain" description="Polymerase/histidinol phosphatase N-terminal" evidence="15">
    <location>
        <begin position="5"/>
        <end position="72"/>
    </location>
</feature>
<dbReference type="Pfam" id="PF07733">
    <property type="entry name" value="DNA_pol3_alpha"/>
    <property type="match status" value="1"/>
</dbReference>
<dbReference type="Gene3D" id="3.20.20.140">
    <property type="entry name" value="Metal-dependent hydrolases"/>
    <property type="match status" value="1"/>
</dbReference>
<dbReference type="Proteomes" id="UP000184452">
    <property type="component" value="Unassembled WGS sequence"/>
</dbReference>
<dbReference type="Pfam" id="PF01336">
    <property type="entry name" value="tRNA_anti-codon"/>
    <property type="match status" value="1"/>
</dbReference>
<evidence type="ECO:0000256" key="11">
    <source>
        <dbReference type="ARBA" id="ARBA00022763"/>
    </source>
</evidence>
<reference evidence="16 17" key="1">
    <citation type="submission" date="2016-11" db="EMBL/GenBank/DDBJ databases">
        <authorList>
            <person name="Jaros S."/>
            <person name="Januszkiewicz K."/>
            <person name="Wedrychowicz H."/>
        </authorList>
    </citation>
    <scope>NUCLEOTIDE SEQUENCE [LARGE SCALE GENOMIC DNA]</scope>
    <source>
        <strain evidence="16 17">CGMCC 4.5723</strain>
    </source>
</reference>
<dbReference type="InterPro" id="IPR004805">
    <property type="entry name" value="DnaE2/DnaE/PolC"/>
</dbReference>
<dbReference type="InterPro" id="IPR016195">
    <property type="entry name" value="Pol/histidinol_Pase-like"/>
</dbReference>
<gene>
    <name evidence="16" type="ORF">SAMN05421803_101510</name>
</gene>
<dbReference type="PANTHER" id="PTHR32294:SF4">
    <property type="entry name" value="ERROR-PRONE DNA POLYMERASE"/>
    <property type="match status" value="1"/>
</dbReference>
<evidence type="ECO:0000256" key="2">
    <source>
        <dbReference type="ARBA" id="ARBA00007391"/>
    </source>
</evidence>
<comment type="similarity">
    <text evidence="3">Belongs to the DNA polymerase type-C family. DnaE subfamily.</text>
</comment>
<evidence type="ECO:0000259" key="15">
    <source>
        <dbReference type="SMART" id="SM00481"/>
    </source>
</evidence>
<keyword evidence="9" id="KW-0548">Nucleotidyltransferase</keyword>
<dbReference type="GO" id="GO:0008408">
    <property type="term" value="F:3'-5' exonuclease activity"/>
    <property type="evidence" value="ECO:0007669"/>
    <property type="project" value="InterPro"/>
</dbReference>
<dbReference type="InterPro" id="IPR029460">
    <property type="entry name" value="DNAPol_HHH"/>
</dbReference>
<dbReference type="Pfam" id="PF14579">
    <property type="entry name" value="HHH_6"/>
    <property type="match status" value="1"/>
</dbReference>
<evidence type="ECO:0000256" key="13">
    <source>
        <dbReference type="ARBA" id="ARBA00023204"/>
    </source>
</evidence>
<evidence type="ECO:0000256" key="6">
    <source>
        <dbReference type="ARBA" id="ARBA00019114"/>
    </source>
</evidence>
<evidence type="ECO:0000256" key="3">
    <source>
        <dbReference type="ARBA" id="ARBA00009496"/>
    </source>
</evidence>
<dbReference type="CDD" id="cd07431">
    <property type="entry name" value="PHP_PolIIIA"/>
    <property type="match status" value="1"/>
</dbReference>
<dbReference type="GO" id="GO:0003676">
    <property type="term" value="F:nucleic acid binding"/>
    <property type="evidence" value="ECO:0007669"/>
    <property type="project" value="InterPro"/>
</dbReference>
<evidence type="ECO:0000256" key="14">
    <source>
        <dbReference type="ARBA" id="ARBA00049244"/>
    </source>
</evidence>
<keyword evidence="8" id="KW-0808">Transferase</keyword>
<accession>A0A1M6BXR4</accession>
<dbReference type="AlphaFoldDB" id="A0A1M6BXR4"/>
<evidence type="ECO:0000256" key="7">
    <source>
        <dbReference type="ARBA" id="ARBA00022490"/>
    </source>
</evidence>
<keyword evidence="13" id="KW-0234">DNA repair</keyword>
<evidence type="ECO:0000313" key="16">
    <source>
        <dbReference type="EMBL" id="SHI53487.1"/>
    </source>
</evidence>
<dbReference type="Pfam" id="PF17657">
    <property type="entry name" value="DNA_pol3_finger"/>
    <property type="match status" value="1"/>
</dbReference>
<sequence length="1049" mass="112136">MSVFAHLRVSSHYSMRHGTAAPARLVEEASRLGQPFAALTDRDGVYGTAEHLDACRRSGVRPVLGVDLALASPDRGRVVLLARGAAGWASLCRLVTAAHHRPSGPVAVTREEVAGRPDGLVVLLGPDSDVGRSLAQRRGPHARALLAAWRRTGAEIVLAPHDHGVDGQLHVARSLVRMADDERLLAVLTNTVRHPAADDAPVARALDRIRGYAPGGYSPGPATDRAFLAGSEHMGEVALGVCGGDSTRARRLVAHTLALALSCVMDPVADLGAGRIHLPDRPGAPAELRARLESGAARLGLDRSRPARERVEEELVTVARLGLESYLLTIADAADAIRAEGIRCSARGSAVGSMIVHQLGVSAVDPLEHGLLFERFCGPDRPMPDIDLDVESARRLEAYDAVIAAHSGESAAVAMIDTYRARSALRDAGLALSMPSAEVERIVALFPRVKASRISETIEDLPELRTMAGWDGPRVRELVELAQRFSDLPRHVAMHPCGLVLSDHALTDRVPTRPAGSGHAMVMADKHAVESWQLGLLKLDVLGVRMQSALAHALGEVERTTGERVDLDRVPDGDPATAHMMAHSRTVGCFQTESPGQRELVSRLRPATVADLTVDISLFRPGPIGSDIVGAYLAARAGGGAVPAAHPSLEPILAETGGVMVWHEQMLRVLAAMTGSGLHQAEAMRRALARPQGVREVAAEFRVRAAEHGHPRAVVDAVWAQVAAFAAFGFTKAHGVAFAQVSYRSAWMKRHHPAAFTAGLLTHAPGMYPRRTLLQEMRRFGVRVLPLDVHASDRVWRVERVGDLDRGVRPPLSDVGSLTGAEADRLIARRPFADLRDLVVRARPSAPALDDLVLVGALDALTGADREGGPDRRDVLLHAHALLRAHPPRAAGEGQLALRTGPDRVRAGRAAPMTHPERLAEEGRVLGYEISGHVMDRHADRLAELEARQSPRLVAAADLHREPTGATVAVAGLKVAVQTPPMRSGRRVIFASVEDRTGLVEAAMFADAQEHGAAVLRSEPFVVVTGRVRRSAPGALPTLTIATVRPLAE</sequence>
<dbReference type="CDD" id="cd04485">
    <property type="entry name" value="DnaE_OBF"/>
    <property type="match status" value="1"/>
</dbReference>
<dbReference type="GO" id="GO:0006281">
    <property type="term" value="P:DNA repair"/>
    <property type="evidence" value="ECO:0007669"/>
    <property type="project" value="UniProtKB-KW"/>
</dbReference>
<protein>
    <recommendedName>
        <fullName evidence="6">DNA polymerase III subunit alpha</fullName>
        <ecNumber evidence="4">2.7.7.7</ecNumber>
    </recommendedName>
    <alternativeName>
        <fullName evidence="5">Error-prone DNA polymerase</fullName>
    </alternativeName>
</protein>
<dbReference type="InterPro" id="IPR004365">
    <property type="entry name" value="NA-bd_OB_tRNA"/>
</dbReference>
<dbReference type="GO" id="GO:0003887">
    <property type="term" value="F:DNA-directed DNA polymerase activity"/>
    <property type="evidence" value="ECO:0007669"/>
    <property type="project" value="UniProtKB-KW"/>
</dbReference>
<proteinExistence type="inferred from homology"/>
<dbReference type="EMBL" id="FQZK01000001">
    <property type="protein sequence ID" value="SHI53487.1"/>
    <property type="molecule type" value="Genomic_DNA"/>
</dbReference>
<comment type="catalytic activity">
    <reaction evidence="14">
        <text>DNA(n) + a 2'-deoxyribonucleoside 5'-triphosphate = DNA(n+1) + diphosphate</text>
        <dbReference type="Rhea" id="RHEA:22508"/>
        <dbReference type="Rhea" id="RHEA-COMP:17339"/>
        <dbReference type="Rhea" id="RHEA-COMP:17340"/>
        <dbReference type="ChEBI" id="CHEBI:33019"/>
        <dbReference type="ChEBI" id="CHEBI:61560"/>
        <dbReference type="ChEBI" id="CHEBI:173112"/>
        <dbReference type="EC" id="2.7.7.7"/>
    </reaction>
</comment>
<organism evidence="16 17">
    <name type="scientific">Nocardiopsis flavescens</name>
    <dbReference type="NCBI Taxonomy" id="758803"/>
    <lineage>
        <taxon>Bacteria</taxon>
        <taxon>Bacillati</taxon>
        <taxon>Actinomycetota</taxon>
        <taxon>Actinomycetes</taxon>
        <taxon>Streptosporangiales</taxon>
        <taxon>Nocardiopsidaceae</taxon>
        <taxon>Nocardiopsis</taxon>
    </lineage>
</organism>
<dbReference type="InterPro" id="IPR011708">
    <property type="entry name" value="DNA_pol3_alpha_NTPase_dom"/>
</dbReference>
<evidence type="ECO:0000256" key="8">
    <source>
        <dbReference type="ARBA" id="ARBA00022679"/>
    </source>
</evidence>
<comment type="subcellular location">
    <subcellularLocation>
        <location evidence="1">Cytoplasm</location>
    </subcellularLocation>
</comment>
<evidence type="ECO:0000256" key="4">
    <source>
        <dbReference type="ARBA" id="ARBA00012417"/>
    </source>
</evidence>
<dbReference type="Gene3D" id="1.10.150.870">
    <property type="match status" value="1"/>
</dbReference>
<dbReference type="InterPro" id="IPR040982">
    <property type="entry name" value="DNA_pol3_finger"/>
</dbReference>
<dbReference type="PANTHER" id="PTHR32294">
    <property type="entry name" value="DNA POLYMERASE III SUBUNIT ALPHA"/>
    <property type="match status" value="1"/>
</dbReference>
<dbReference type="Gene3D" id="1.10.10.1600">
    <property type="entry name" value="Bacterial DNA polymerase III alpha subunit, thumb domain"/>
    <property type="match status" value="1"/>
</dbReference>
<evidence type="ECO:0000256" key="12">
    <source>
        <dbReference type="ARBA" id="ARBA00022932"/>
    </source>
</evidence>
<dbReference type="SUPFAM" id="SSF89550">
    <property type="entry name" value="PHP domain-like"/>
    <property type="match status" value="1"/>
</dbReference>
<comment type="similarity">
    <text evidence="2">Belongs to the DNA polymerase type-C family. DnaE2 subfamily.</text>
</comment>
<keyword evidence="10" id="KW-0235">DNA replication</keyword>
<keyword evidence="17" id="KW-1185">Reference proteome</keyword>
<dbReference type="SMART" id="SM00481">
    <property type="entry name" value="POLIIIAc"/>
    <property type="match status" value="1"/>
</dbReference>
<dbReference type="InterPro" id="IPR004013">
    <property type="entry name" value="PHP_dom"/>
</dbReference>
<dbReference type="GO" id="GO:0006260">
    <property type="term" value="P:DNA replication"/>
    <property type="evidence" value="ECO:0007669"/>
    <property type="project" value="UniProtKB-KW"/>
</dbReference>
<dbReference type="InterPro" id="IPR003141">
    <property type="entry name" value="Pol/His_phosphatase_N"/>
</dbReference>
<evidence type="ECO:0000313" key="17">
    <source>
        <dbReference type="Proteomes" id="UP000184452"/>
    </source>
</evidence>
<evidence type="ECO:0000256" key="5">
    <source>
        <dbReference type="ARBA" id="ARBA00017273"/>
    </source>
</evidence>
<keyword evidence="11" id="KW-0227">DNA damage</keyword>
<dbReference type="EC" id="2.7.7.7" evidence="4"/>
<keyword evidence="7" id="KW-0963">Cytoplasm</keyword>
<name>A0A1M6BXR4_9ACTN</name>
<dbReference type="InterPro" id="IPR041931">
    <property type="entry name" value="DNA_pol3_alpha_thumb_dom"/>
</dbReference>
<dbReference type="Pfam" id="PF02811">
    <property type="entry name" value="PHP"/>
    <property type="match status" value="1"/>
</dbReference>
<evidence type="ECO:0000256" key="10">
    <source>
        <dbReference type="ARBA" id="ARBA00022705"/>
    </source>
</evidence>
<evidence type="ECO:0000256" key="9">
    <source>
        <dbReference type="ARBA" id="ARBA00022695"/>
    </source>
</evidence>
<dbReference type="STRING" id="758803.SAMN05421803_101510"/>
<keyword evidence="12" id="KW-0239">DNA-directed DNA polymerase</keyword>
<dbReference type="GO" id="GO:0005737">
    <property type="term" value="C:cytoplasm"/>
    <property type="evidence" value="ECO:0007669"/>
    <property type="project" value="UniProtKB-SubCell"/>
</dbReference>
<evidence type="ECO:0000256" key="1">
    <source>
        <dbReference type="ARBA" id="ARBA00004496"/>
    </source>
</evidence>